<dbReference type="RefSeq" id="WP_345327248.1">
    <property type="nucleotide sequence ID" value="NZ_BAABGA010000091.1"/>
</dbReference>
<dbReference type="Proteomes" id="UP001500840">
    <property type="component" value="Unassembled WGS sequence"/>
</dbReference>
<name>A0ABP8NLW2_9BACT</name>
<accession>A0ABP8NLW2</accession>
<dbReference type="EMBL" id="BAABGA010000091">
    <property type="protein sequence ID" value="GAA4468041.1"/>
    <property type="molecule type" value="Genomic_DNA"/>
</dbReference>
<sequence>MSNWGFLAQFTKPSDLMDAVRRLREADFIAIETFTPFPIDELNELLPVRRSPMPLVILVGGLIGGASIYLLQYWVNVSAYPINIGGRPLHSWPAFIPPTFECIVLLASLFAFVGVILVCGLPRLHHPLFEIEAFKRASTDVFFVAVRTDDARYDARELRELLTEAGASQTWEVPNV</sequence>
<comment type="caution">
    <text evidence="2">The sequence shown here is derived from an EMBL/GenBank/DDBJ whole genome shotgun (WGS) entry which is preliminary data.</text>
</comment>
<dbReference type="InterPro" id="IPR021776">
    <property type="entry name" value="ActD"/>
</dbReference>
<feature type="transmembrane region" description="Helical" evidence="1">
    <location>
        <begin position="55"/>
        <end position="75"/>
    </location>
</feature>
<keyword evidence="1" id="KW-0812">Transmembrane</keyword>
<dbReference type="PANTHER" id="PTHR40394:SF2">
    <property type="entry name" value="QUINOL:CYTOCHROME C OXIDOREDUCTASE MEMBRANE PROTEIN"/>
    <property type="match status" value="1"/>
</dbReference>
<proteinExistence type="predicted"/>
<dbReference type="PANTHER" id="PTHR40394">
    <property type="entry name" value="LIPOPROTEIN-RELATED"/>
    <property type="match status" value="1"/>
</dbReference>
<keyword evidence="3" id="KW-1185">Reference proteome</keyword>
<organism evidence="2 3">
    <name type="scientific">Novipirellula rosea</name>
    <dbReference type="NCBI Taxonomy" id="1031540"/>
    <lineage>
        <taxon>Bacteria</taxon>
        <taxon>Pseudomonadati</taxon>
        <taxon>Planctomycetota</taxon>
        <taxon>Planctomycetia</taxon>
        <taxon>Pirellulales</taxon>
        <taxon>Pirellulaceae</taxon>
        <taxon>Novipirellula</taxon>
    </lineage>
</organism>
<feature type="transmembrane region" description="Helical" evidence="1">
    <location>
        <begin position="95"/>
        <end position="121"/>
    </location>
</feature>
<keyword evidence="1" id="KW-1133">Transmembrane helix</keyword>
<evidence type="ECO:0000313" key="2">
    <source>
        <dbReference type="EMBL" id="GAA4468041.1"/>
    </source>
</evidence>
<evidence type="ECO:0000256" key="1">
    <source>
        <dbReference type="SAM" id="Phobius"/>
    </source>
</evidence>
<evidence type="ECO:0000313" key="3">
    <source>
        <dbReference type="Proteomes" id="UP001500840"/>
    </source>
</evidence>
<keyword evidence="1" id="KW-0472">Membrane</keyword>
<dbReference type="Pfam" id="PF11821">
    <property type="entry name" value="ActD"/>
    <property type="match status" value="1"/>
</dbReference>
<reference evidence="3" key="1">
    <citation type="journal article" date="2019" name="Int. J. Syst. Evol. Microbiol.">
        <title>The Global Catalogue of Microorganisms (GCM) 10K type strain sequencing project: providing services to taxonomists for standard genome sequencing and annotation.</title>
        <authorList>
            <consortium name="The Broad Institute Genomics Platform"/>
            <consortium name="The Broad Institute Genome Sequencing Center for Infectious Disease"/>
            <person name="Wu L."/>
            <person name="Ma J."/>
        </authorList>
    </citation>
    <scope>NUCLEOTIDE SEQUENCE [LARGE SCALE GENOMIC DNA]</scope>
    <source>
        <strain evidence="3">JCM 17759</strain>
    </source>
</reference>
<protein>
    <submittedName>
        <fullName evidence="2">DUF3341 domain-containing protein</fullName>
    </submittedName>
</protein>
<gene>
    <name evidence="2" type="ORF">GCM10023156_58710</name>
</gene>